<evidence type="ECO:0000313" key="9">
    <source>
        <dbReference type="EMBL" id="OWM89777.1"/>
    </source>
</evidence>
<dbReference type="RefSeq" id="XP_031388552.1">
    <property type="nucleotide sequence ID" value="XM_031532692.1"/>
</dbReference>
<dbReference type="GO" id="GO:0005634">
    <property type="term" value="C:nucleus"/>
    <property type="evidence" value="ECO:0007669"/>
    <property type="project" value="UniProtKB-SubCell"/>
</dbReference>
<reference evidence="12" key="4">
    <citation type="submission" date="2025-04" db="UniProtKB">
        <authorList>
            <consortium name="RefSeq"/>
        </authorList>
    </citation>
    <scope>IDENTIFICATION</scope>
    <source>
        <tissue evidence="12">Leaf</tissue>
    </source>
</reference>
<dbReference type="Pfam" id="PF01486">
    <property type="entry name" value="K-box"/>
    <property type="match status" value="1"/>
</dbReference>
<dbReference type="GO" id="GO:0048440">
    <property type="term" value="P:carpel development"/>
    <property type="evidence" value="ECO:0007669"/>
    <property type="project" value="UniProtKB-ARBA"/>
</dbReference>
<dbReference type="PANTHER" id="PTHR48019">
    <property type="entry name" value="SERUM RESPONSE FACTOR HOMOLOG"/>
    <property type="match status" value="1"/>
</dbReference>
<dbReference type="InterPro" id="IPR050142">
    <property type="entry name" value="MADS-box/MEF2_TF"/>
</dbReference>
<dbReference type="PROSITE" id="PS00350">
    <property type="entry name" value="MADS_BOX_1"/>
    <property type="match status" value="1"/>
</dbReference>
<feature type="domain" description="K-box" evidence="8">
    <location>
        <begin position="90"/>
        <end position="186"/>
    </location>
</feature>
<dbReference type="PROSITE" id="PS50066">
    <property type="entry name" value="MADS_BOX_2"/>
    <property type="match status" value="1"/>
</dbReference>
<feature type="coiled-coil region" evidence="6">
    <location>
        <begin position="97"/>
        <end position="147"/>
    </location>
</feature>
<evidence type="ECO:0000313" key="11">
    <source>
        <dbReference type="Proteomes" id="UP000515151"/>
    </source>
</evidence>
<evidence type="ECO:0000256" key="2">
    <source>
        <dbReference type="ARBA" id="ARBA00023015"/>
    </source>
</evidence>
<evidence type="ECO:0000256" key="5">
    <source>
        <dbReference type="ARBA" id="ARBA00023242"/>
    </source>
</evidence>
<evidence type="ECO:0000313" key="10">
    <source>
        <dbReference type="Proteomes" id="UP000197138"/>
    </source>
</evidence>
<name>A0A218XXH9_PUNGR</name>
<evidence type="ECO:0000256" key="6">
    <source>
        <dbReference type="SAM" id="Coils"/>
    </source>
</evidence>
<keyword evidence="5" id="KW-0539">Nucleus</keyword>
<feature type="domain" description="MADS-box" evidence="7">
    <location>
        <begin position="1"/>
        <end position="61"/>
    </location>
</feature>
<dbReference type="GeneID" id="116201444"/>
<keyword evidence="2" id="KW-0805">Transcription regulation</keyword>
<dbReference type="InterPro" id="IPR036879">
    <property type="entry name" value="TF_MADSbox_sf"/>
</dbReference>
<reference evidence="10" key="1">
    <citation type="journal article" date="2017" name="Plant J.">
        <title>The pomegranate (Punica granatum L.) genome and the genomics of punicalagin biosynthesis.</title>
        <authorList>
            <person name="Qin G."/>
            <person name="Xu C."/>
            <person name="Ming R."/>
            <person name="Tang H."/>
            <person name="Guyot R."/>
            <person name="Kramer E.M."/>
            <person name="Hu Y."/>
            <person name="Yi X."/>
            <person name="Qi Y."/>
            <person name="Xu X."/>
            <person name="Gao Z."/>
            <person name="Pan H."/>
            <person name="Jian J."/>
            <person name="Tian Y."/>
            <person name="Yue Z."/>
            <person name="Xu Y."/>
        </authorList>
    </citation>
    <scope>NUCLEOTIDE SEQUENCE [LARGE SCALE GENOMIC DNA]</scope>
    <source>
        <strain evidence="10">cv. Dabenzi</strain>
    </source>
</reference>
<evidence type="ECO:0000259" key="7">
    <source>
        <dbReference type="PROSITE" id="PS50066"/>
    </source>
</evidence>
<accession>A0A218XXH9</accession>
<keyword evidence="4" id="KW-0804">Transcription</keyword>
<keyword evidence="3" id="KW-0238">DNA-binding</keyword>
<dbReference type="GO" id="GO:0046983">
    <property type="term" value="F:protein dimerization activity"/>
    <property type="evidence" value="ECO:0007669"/>
    <property type="project" value="InterPro"/>
</dbReference>
<dbReference type="InterPro" id="IPR033896">
    <property type="entry name" value="MEF2-like_N"/>
</dbReference>
<organism evidence="9 10">
    <name type="scientific">Punica granatum</name>
    <name type="common">Pomegranate</name>
    <dbReference type="NCBI Taxonomy" id="22663"/>
    <lineage>
        <taxon>Eukaryota</taxon>
        <taxon>Viridiplantae</taxon>
        <taxon>Streptophyta</taxon>
        <taxon>Embryophyta</taxon>
        <taxon>Tracheophyta</taxon>
        <taxon>Spermatophyta</taxon>
        <taxon>Magnoliopsida</taxon>
        <taxon>eudicotyledons</taxon>
        <taxon>Gunneridae</taxon>
        <taxon>Pentapetalae</taxon>
        <taxon>rosids</taxon>
        <taxon>malvids</taxon>
        <taxon>Myrtales</taxon>
        <taxon>Lythraceae</taxon>
        <taxon>Punica</taxon>
    </lineage>
</organism>
<reference evidence="11" key="3">
    <citation type="journal article" date="2020" name="Plant Biotechnol. J.">
        <title>The pomegranate (Punica granatum L.) draft genome dissects genetic divergence between soft- and hard-seeded cultivars.</title>
        <authorList>
            <person name="Luo X."/>
            <person name="Li H."/>
            <person name="Wu Z."/>
            <person name="Yao W."/>
            <person name="Zhao P."/>
            <person name="Cao D."/>
            <person name="Yu H."/>
            <person name="Li K."/>
            <person name="Poudel K."/>
            <person name="Zhao D."/>
            <person name="Zhang F."/>
            <person name="Xia X."/>
            <person name="Chen L."/>
            <person name="Wang Q."/>
            <person name="Jing D."/>
            <person name="Cao S."/>
        </authorList>
    </citation>
    <scope>NUCLEOTIDE SEQUENCE [LARGE SCALE GENOMIC DNA]</scope>
</reference>
<evidence type="ECO:0000256" key="4">
    <source>
        <dbReference type="ARBA" id="ARBA00023163"/>
    </source>
</evidence>
<dbReference type="PRINTS" id="PR00404">
    <property type="entry name" value="MADSDOMAIN"/>
</dbReference>
<dbReference type="FunFam" id="3.40.1810.10:FF:000004">
    <property type="entry name" value="MADS-box transcription factor 1"/>
    <property type="match status" value="1"/>
</dbReference>
<evidence type="ECO:0000256" key="3">
    <source>
        <dbReference type="ARBA" id="ARBA00023125"/>
    </source>
</evidence>
<dbReference type="GO" id="GO:0045944">
    <property type="term" value="P:positive regulation of transcription by RNA polymerase II"/>
    <property type="evidence" value="ECO:0007669"/>
    <property type="project" value="InterPro"/>
</dbReference>
<dbReference type="Gene3D" id="3.40.1810.10">
    <property type="entry name" value="Transcription factor, MADS-box"/>
    <property type="match status" value="1"/>
</dbReference>
<dbReference type="PROSITE" id="PS51297">
    <property type="entry name" value="K_BOX"/>
    <property type="match status" value="1"/>
</dbReference>
<dbReference type="AlphaFoldDB" id="A0A218XXH9"/>
<dbReference type="OrthoDB" id="1898716at2759"/>
<gene>
    <name evidence="12" type="primary">LOC116201444</name>
    <name evidence="9" type="ORF">CDL15_Pgr024525</name>
</gene>
<dbReference type="InterPro" id="IPR002487">
    <property type="entry name" value="TF_Kbox"/>
</dbReference>
<dbReference type="CDD" id="cd00265">
    <property type="entry name" value="MADS_MEF2_like"/>
    <property type="match status" value="1"/>
</dbReference>
<dbReference type="Pfam" id="PF00319">
    <property type="entry name" value="SRF-TF"/>
    <property type="match status" value="1"/>
</dbReference>
<dbReference type="SMR" id="A0A218XXH9"/>
<proteinExistence type="predicted"/>
<evidence type="ECO:0000256" key="1">
    <source>
        <dbReference type="ARBA" id="ARBA00004123"/>
    </source>
</evidence>
<evidence type="ECO:0000313" key="12">
    <source>
        <dbReference type="RefSeq" id="XP_031388552.1"/>
    </source>
</evidence>
<keyword evidence="11" id="KW-1185">Reference proteome</keyword>
<dbReference type="Proteomes" id="UP000515151">
    <property type="component" value="Chromosome 3"/>
</dbReference>
<dbReference type="SMART" id="SM00432">
    <property type="entry name" value="MADS"/>
    <property type="match status" value="1"/>
</dbReference>
<reference evidence="9" key="2">
    <citation type="submission" date="2017-06" db="EMBL/GenBank/DDBJ databases">
        <title>The pomegranate genome and the genomics of punicalagin biosynthesis.</title>
        <authorList>
            <person name="Xu C."/>
        </authorList>
    </citation>
    <scope>NUCLEOTIDE SEQUENCE [LARGE SCALE GENOMIC DNA]</scope>
    <source>
        <tissue evidence="9">Fresh leaf</tissue>
    </source>
</reference>
<sequence length="255" mass="29009">MGRGRVELKRIENKINRQVTFAKRRNGLLKKAYELSVLCDAEVALIIFSTRGKLYEFCSSSSMLKTLERYQKCNYGAPEPNTMSAQEALELSSQQEYLKLKAKYEALQRTQRNLMGEDLGPLSTKELESLERQLDASLKQIRSTRTQSMLNQLTELQRKEHLLNEANRTLKHRLMEGYQLQMNPAGAEDHQQHQHHMAYGVHHHQSPHQPPGNGAFFHPLDCEPTLQIGYQHDPGSVVTAAGPSSATNFMPGWLP</sequence>
<dbReference type="SUPFAM" id="SSF55455">
    <property type="entry name" value="SRF-like"/>
    <property type="match status" value="1"/>
</dbReference>
<protein>
    <submittedName>
        <fullName evidence="12">Agamous-like MADS-box protein MADS4</fullName>
    </submittedName>
</protein>
<evidence type="ECO:0000259" key="8">
    <source>
        <dbReference type="PROSITE" id="PS51297"/>
    </source>
</evidence>
<dbReference type="Proteomes" id="UP000197138">
    <property type="component" value="Unassembled WGS sequence"/>
</dbReference>
<dbReference type="GO" id="GO:0003700">
    <property type="term" value="F:DNA-binding transcription factor activity"/>
    <property type="evidence" value="ECO:0007669"/>
    <property type="project" value="InterPro"/>
</dbReference>
<keyword evidence="6" id="KW-0175">Coiled coil</keyword>
<comment type="subcellular location">
    <subcellularLocation>
        <location evidence="1">Nucleus</location>
    </subcellularLocation>
</comment>
<dbReference type="EMBL" id="MTKT01000666">
    <property type="protein sequence ID" value="OWM89777.1"/>
    <property type="molecule type" value="Genomic_DNA"/>
</dbReference>
<dbReference type="GO" id="GO:0000977">
    <property type="term" value="F:RNA polymerase II transcription regulatory region sequence-specific DNA binding"/>
    <property type="evidence" value="ECO:0007669"/>
    <property type="project" value="InterPro"/>
</dbReference>
<dbReference type="InterPro" id="IPR002100">
    <property type="entry name" value="TF_MADSbox"/>
</dbReference>